<protein>
    <submittedName>
        <fullName evidence="1">Uncharacterized protein</fullName>
    </submittedName>
</protein>
<organism evidence="1 2">
    <name type="scientific">Polynucleobacter asymbioticus</name>
    <dbReference type="NCBI Taxonomy" id="576611"/>
    <lineage>
        <taxon>Bacteria</taxon>
        <taxon>Pseudomonadati</taxon>
        <taxon>Pseudomonadota</taxon>
        <taxon>Betaproteobacteria</taxon>
        <taxon>Burkholderiales</taxon>
        <taxon>Burkholderiaceae</taxon>
        <taxon>Polynucleobacter</taxon>
    </lineage>
</organism>
<sequence>MSDFPSNYLHFSKAVHRVNKRYRINDSKELLVLEAVLDAHIDSVEFAVLDLILLNEIASQATLHSVMKGLILKKMIKTETCTRDGRRKFVLPTKHGLAWLKECSELLATFHHQ</sequence>
<gene>
    <name evidence="1" type="ORF">AOC25_05260</name>
</gene>
<evidence type="ECO:0000313" key="1">
    <source>
        <dbReference type="EMBL" id="APC01068.1"/>
    </source>
</evidence>
<dbReference type="SUPFAM" id="SSF46785">
    <property type="entry name" value="Winged helix' DNA-binding domain"/>
    <property type="match status" value="1"/>
</dbReference>
<dbReference type="EMBL" id="CP015017">
    <property type="protein sequence ID" value="APC01068.1"/>
    <property type="molecule type" value="Genomic_DNA"/>
</dbReference>
<dbReference type="Proteomes" id="UP000182060">
    <property type="component" value="Chromosome"/>
</dbReference>
<accession>A0AAC9IV03</accession>
<evidence type="ECO:0000313" key="2">
    <source>
        <dbReference type="Proteomes" id="UP000182060"/>
    </source>
</evidence>
<reference evidence="1" key="1">
    <citation type="journal article" date="2017" name="Appl. Environ. Microbiol.">
        <title>Microdiversification of a pelagic Polynucleobacter species is mainly driven by acquisition of genomic islands from a partially interspecific gene pool.</title>
        <authorList>
            <person name="Hoetzinger M."/>
            <person name="Hahn M.W."/>
            <person name="Jezberova J."/>
            <person name="Schmidt J."/>
            <person name="Koll U."/>
        </authorList>
    </citation>
    <scope>NUCLEOTIDE SEQUENCE</scope>
    <source>
        <strain evidence="1">MWH-RechtKol4</strain>
    </source>
</reference>
<name>A0AAC9IV03_9BURK</name>
<dbReference type="AlphaFoldDB" id="A0AAC9IV03"/>
<proteinExistence type="predicted"/>
<dbReference type="InterPro" id="IPR036390">
    <property type="entry name" value="WH_DNA-bd_sf"/>
</dbReference>